<dbReference type="InterPro" id="IPR052035">
    <property type="entry name" value="ZnF_BED_domain_contain"/>
</dbReference>
<dbReference type="GO" id="GO:0046983">
    <property type="term" value="F:protein dimerization activity"/>
    <property type="evidence" value="ECO:0007669"/>
    <property type="project" value="InterPro"/>
</dbReference>
<dbReference type="SUPFAM" id="SSF53098">
    <property type="entry name" value="Ribonuclease H-like"/>
    <property type="match status" value="1"/>
</dbReference>
<evidence type="ECO:0000313" key="8">
    <source>
        <dbReference type="EMBL" id="RKK10574.1"/>
    </source>
</evidence>
<comment type="caution">
    <text evidence="8">The sequence shown here is derived from an EMBL/GenBank/DDBJ whole genome shotgun (WGS) entry which is preliminary data.</text>
</comment>
<dbReference type="Pfam" id="PF05699">
    <property type="entry name" value="Dimer_Tnp_hAT"/>
    <property type="match status" value="1"/>
</dbReference>
<evidence type="ECO:0000256" key="6">
    <source>
        <dbReference type="SAM" id="MobiDB-lite"/>
    </source>
</evidence>
<organism evidence="8 9">
    <name type="scientific">Fusarium oxysporum f. sp. cepae</name>
    <dbReference type="NCBI Taxonomy" id="396571"/>
    <lineage>
        <taxon>Eukaryota</taxon>
        <taxon>Fungi</taxon>
        <taxon>Dikarya</taxon>
        <taxon>Ascomycota</taxon>
        <taxon>Pezizomycotina</taxon>
        <taxon>Sordariomycetes</taxon>
        <taxon>Hypocreomycetidae</taxon>
        <taxon>Hypocreales</taxon>
        <taxon>Nectriaceae</taxon>
        <taxon>Fusarium</taxon>
        <taxon>Fusarium oxysporum species complex</taxon>
    </lineage>
</organism>
<evidence type="ECO:0000256" key="4">
    <source>
        <dbReference type="ARBA" id="ARBA00022833"/>
    </source>
</evidence>
<dbReference type="PANTHER" id="PTHR46481:SF10">
    <property type="entry name" value="ZINC FINGER BED DOMAIN-CONTAINING PROTEIN 39"/>
    <property type="match status" value="1"/>
</dbReference>
<evidence type="ECO:0000259" key="7">
    <source>
        <dbReference type="Pfam" id="PF05699"/>
    </source>
</evidence>
<keyword evidence="5" id="KW-0539">Nucleus</keyword>
<dbReference type="InterPro" id="IPR012337">
    <property type="entry name" value="RNaseH-like_sf"/>
</dbReference>
<dbReference type="InterPro" id="IPR008906">
    <property type="entry name" value="HATC_C_dom"/>
</dbReference>
<dbReference type="EMBL" id="MRCU01000010">
    <property type="protein sequence ID" value="RKK10574.1"/>
    <property type="molecule type" value="Genomic_DNA"/>
</dbReference>
<sequence length="881" mass="100558">MSDIDDASSVTALSEAVTETASQPSTLNTRSAAAGSAAFATFRGGRSVADQLRDIDTDEIRTEVSLMSKIKIQRQDYVPTEWLHRKKRGRKSPIDPYGRRLTKVVGNREKGDFWLCNQCDNKKEISLYALVNGGTSGALRHLRKDHHLLAGEVDSETTESEPPRRRQRQRTVLDLQKQAIDRLAIPKSKAELFKDLLLHWIVDADIAFSAVEHPDFRKLLGLLNEELVDELLPRSGVTIRSWLEAEYRSQKELLRSNLAASLYKKHLTFDLWTSPQEYALLGVTVHFTDALKRPQTSLLALRRLRGAHSGEDIGPALREVLSEYEISADELGYFTCDNADANDSAVNEIIAALLPDVQPQERRIRCTNHIYNLGATSYLEGKLKDVLKSLESQPAEQAALRMILDFLEEWRPTGAFVRIHNLQGWVRRSSQRREGFLQYAQGKLSEEEVDEFGEVLWEVSQLMLLQDNDTRWNSFFTAVERAFRLKDPIEIYTTVMSRHADKTKRIPEEYLLSQDDWHLLAITLAAGFSPSFYNRLTNNLTGRVPRFAEAAASLFYLVDHLRKQLAEYSDSDRIFPGPEIEGPEREIRVGDAPLRFAAAQGSSPPSSPPVSPPAAQSQRPQRNVGLPHKYRDSVIDLPGRPVGSINPPVELEDSGAEEVLEQEDGEEEGSQRQWREKWPNLPSKPEIADLNLRAIRGCITCAIYKLEKYVTLLEDSPAYWTAMILHPAFKDKWIREYLPGEHANRIVDRFKQFFGRDYNNLPTQPTPIQKKTKSSHLGAHSYLAQRPSPANRDEVKEYLEEPIYEDEAVEDPFEWWRQREKDFPRLARMAYDLLSIPSTACECERVFSLAKLLVGTQRHSLQDLTMEMLTCVKFWRRNPLI</sequence>
<feature type="domain" description="HAT C-terminal dimerisation" evidence="7">
    <location>
        <begin position="794"/>
        <end position="875"/>
    </location>
</feature>
<protein>
    <recommendedName>
        <fullName evidence="7">HAT C-terminal dimerisation domain-containing protein</fullName>
    </recommendedName>
</protein>
<dbReference type="Proteomes" id="UP000270866">
    <property type="component" value="Unassembled WGS sequence"/>
</dbReference>
<feature type="compositionally biased region" description="Polar residues" evidence="6">
    <location>
        <begin position="8"/>
        <end position="28"/>
    </location>
</feature>
<evidence type="ECO:0000256" key="5">
    <source>
        <dbReference type="ARBA" id="ARBA00023242"/>
    </source>
</evidence>
<feature type="region of interest" description="Disordered" evidence="6">
    <location>
        <begin position="597"/>
        <end position="675"/>
    </location>
</feature>
<dbReference type="AlphaFoldDB" id="A0A3L6N1Y9"/>
<accession>A0A3L6N1Y9</accession>
<dbReference type="PANTHER" id="PTHR46481">
    <property type="entry name" value="ZINC FINGER BED DOMAIN-CONTAINING PROTEIN 4"/>
    <property type="match status" value="1"/>
</dbReference>
<keyword evidence="3" id="KW-0863">Zinc-finger</keyword>
<keyword evidence="4" id="KW-0862">Zinc</keyword>
<gene>
    <name evidence="8" type="ORF">BFJ65_g14570</name>
</gene>
<feature type="compositionally biased region" description="Acidic residues" evidence="6">
    <location>
        <begin position="650"/>
        <end position="668"/>
    </location>
</feature>
<comment type="subcellular location">
    <subcellularLocation>
        <location evidence="1">Nucleus</location>
    </subcellularLocation>
</comment>
<feature type="region of interest" description="Disordered" evidence="6">
    <location>
        <begin position="150"/>
        <end position="170"/>
    </location>
</feature>
<keyword evidence="2" id="KW-0479">Metal-binding</keyword>
<evidence type="ECO:0000256" key="2">
    <source>
        <dbReference type="ARBA" id="ARBA00022723"/>
    </source>
</evidence>
<evidence type="ECO:0000256" key="1">
    <source>
        <dbReference type="ARBA" id="ARBA00004123"/>
    </source>
</evidence>
<feature type="region of interest" description="Disordered" evidence="6">
    <location>
        <begin position="1"/>
        <end position="30"/>
    </location>
</feature>
<name>A0A3L6N1Y9_FUSOX</name>
<dbReference type="GO" id="GO:0008270">
    <property type="term" value="F:zinc ion binding"/>
    <property type="evidence" value="ECO:0007669"/>
    <property type="project" value="UniProtKB-KW"/>
</dbReference>
<proteinExistence type="predicted"/>
<dbReference type="GO" id="GO:0005634">
    <property type="term" value="C:nucleus"/>
    <property type="evidence" value="ECO:0007669"/>
    <property type="project" value="UniProtKB-SubCell"/>
</dbReference>
<evidence type="ECO:0000256" key="3">
    <source>
        <dbReference type="ARBA" id="ARBA00022771"/>
    </source>
</evidence>
<reference evidence="8 9" key="1">
    <citation type="journal article" date="2018" name="Sci. Rep.">
        <title>Characterisation of pathogen-specific regions and novel effector candidates in Fusarium oxysporum f. sp. cepae.</title>
        <authorList>
            <person name="Armitage A.D."/>
            <person name="Taylor A."/>
            <person name="Sobczyk M.K."/>
            <person name="Baxter L."/>
            <person name="Greenfield B.P."/>
            <person name="Bates H.J."/>
            <person name="Wilson F."/>
            <person name="Jackson A.C."/>
            <person name="Ott S."/>
            <person name="Harrison R.J."/>
            <person name="Clarkson J.P."/>
        </authorList>
    </citation>
    <scope>NUCLEOTIDE SEQUENCE [LARGE SCALE GENOMIC DNA]</scope>
    <source>
        <strain evidence="8 9">FoC_Fus2</strain>
    </source>
</reference>
<evidence type="ECO:0000313" key="9">
    <source>
        <dbReference type="Proteomes" id="UP000270866"/>
    </source>
</evidence>